<dbReference type="GO" id="GO:0030126">
    <property type="term" value="C:COPI vesicle coat"/>
    <property type="evidence" value="ECO:0007669"/>
    <property type="project" value="UniProtKB-UniRule"/>
</dbReference>
<dbReference type="RefSeq" id="XP_009787820.1">
    <property type="nucleotide sequence ID" value="XM_009789518.1"/>
</dbReference>
<keyword evidence="4 5" id="KW-0472">Membrane</keyword>
<evidence type="ECO:0000313" key="6">
    <source>
        <dbReference type="Proteomes" id="UP000189701"/>
    </source>
</evidence>
<evidence type="ECO:0000256" key="2">
    <source>
        <dbReference type="ARBA" id="ARBA00006972"/>
    </source>
</evidence>
<keyword evidence="5" id="KW-0813">Transport</keyword>
<evidence type="ECO:0000313" key="7">
    <source>
        <dbReference type="RefSeq" id="XP_009787820.1"/>
    </source>
</evidence>
<accession>A0A1U7XMV5</accession>
<dbReference type="InterPro" id="IPR039652">
    <property type="entry name" value="Coatomer_zeta"/>
</dbReference>
<dbReference type="GO" id="GO:0006891">
    <property type="term" value="P:intra-Golgi vesicle-mediated transport"/>
    <property type="evidence" value="ECO:0007669"/>
    <property type="project" value="TreeGrafter"/>
</dbReference>
<keyword evidence="5" id="KW-0931">ER-Golgi transport</keyword>
<keyword evidence="5" id="KW-0968">Cytoplasmic vesicle</keyword>
<dbReference type="GO" id="GO:0006890">
    <property type="term" value="P:retrograde vesicle-mediated transport, Golgi to endoplasmic reticulum"/>
    <property type="evidence" value="ECO:0007669"/>
    <property type="project" value="UniProtKB-UniRule"/>
</dbReference>
<comment type="subcellular location">
    <subcellularLocation>
        <location evidence="5">Cytoplasm</location>
    </subcellularLocation>
    <subcellularLocation>
        <location evidence="1 5">Golgi apparatus membrane</location>
        <topology evidence="1 5">Peripheral membrane protein</topology>
        <orientation evidence="5">Cytoplasmic side</orientation>
    </subcellularLocation>
    <subcellularLocation>
        <location evidence="5">Cytoplasmic vesicle</location>
        <location evidence="5">COPI-coated vesicle membrane</location>
        <topology evidence="5">Peripheral membrane protein</topology>
        <orientation evidence="5">Cytoplasmic side</orientation>
    </subcellularLocation>
</comment>
<organism evidence="6 7">
    <name type="scientific">Nicotiana sylvestris</name>
    <name type="common">Wood tobacco</name>
    <name type="synonym">South American tobacco</name>
    <dbReference type="NCBI Taxonomy" id="4096"/>
    <lineage>
        <taxon>Eukaryota</taxon>
        <taxon>Viridiplantae</taxon>
        <taxon>Streptophyta</taxon>
        <taxon>Embryophyta</taxon>
        <taxon>Tracheophyta</taxon>
        <taxon>Spermatophyta</taxon>
        <taxon>Magnoliopsida</taxon>
        <taxon>eudicotyledons</taxon>
        <taxon>Gunneridae</taxon>
        <taxon>Pentapetalae</taxon>
        <taxon>asterids</taxon>
        <taxon>lamiids</taxon>
        <taxon>Solanales</taxon>
        <taxon>Solanaceae</taxon>
        <taxon>Nicotianoideae</taxon>
        <taxon>Nicotianeae</taxon>
        <taxon>Nicotiana</taxon>
    </lineage>
</organism>
<comment type="subunit">
    <text evidence="3 5">Oligomeric complex that consists of at least the alpha, beta, beta', gamma, delta, epsilon and zeta subunits.</text>
</comment>
<keyword evidence="5" id="KW-0333">Golgi apparatus</keyword>
<evidence type="ECO:0000256" key="3">
    <source>
        <dbReference type="ARBA" id="ARBA00011775"/>
    </source>
</evidence>
<reference evidence="7" key="2">
    <citation type="submission" date="2025-08" db="UniProtKB">
        <authorList>
            <consortium name="RefSeq"/>
        </authorList>
    </citation>
    <scope>IDENTIFICATION</scope>
    <source>
        <tissue evidence="7">Leaf</tissue>
    </source>
</reference>
<keyword evidence="5" id="KW-0653">Protein transport</keyword>
<comment type="similarity">
    <text evidence="2 5">Belongs to the adaptor complexes small subunit family.</text>
</comment>
<evidence type="ECO:0000256" key="1">
    <source>
        <dbReference type="ARBA" id="ARBA00004395"/>
    </source>
</evidence>
<dbReference type="KEGG" id="nsy:104235707"/>
<evidence type="ECO:0000256" key="4">
    <source>
        <dbReference type="ARBA" id="ARBA00023136"/>
    </source>
</evidence>
<sequence>MLLAILIANSEGNILVERFSGVPTEESLHWRSFLVRLGAENLKGVKNEELLVACHKSVFVVYTILGGVSIYVVGKEEYDELVCLPLEPSFTWSLPRSTCQLSRFSMWYPLHQNIYDSRSPKLASFVSLYVSKPVRGSKPSSMTLLCRRTRPSNLGSDISC</sequence>
<dbReference type="AlphaFoldDB" id="A0A1U7XMV5"/>
<dbReference type="GeneID" id="104235707"/>
<dbReference type="GO" id="GO:0006886">
    <property type="term" value="P:intracellular protein transport"/>
    <property type="evidence" value="ECO:0007669"/>
    <property type="project" value="TreeGrafter"/>
</dbReference>
<name>A0A1U7XMV5_NICSY</name>
<keyword evidence="5" id="KW-0963">Cytoplasm</keyword>
<proteinExistence type="inferred from homology"/>
<protein>
    <recommendedName>
        <fullName evidence="5">Coatomer subunit zeta</fullName>
    </recommendedName>
</protein>
<comment type="function">
    <text evidence="5">The zeta subunit may be involved in regulating the coat assembly and, hence, the rate of biosynthetic protein transport due to its association-dissociation properties with the coatomer complex.</text>
</comment>
<dbReference type="GO" id="GO:0000139">
    <property type="term" value="C:Golgi membrane"/>
    <property type="evidence" value="ECO:0007669"/>
    <property type="project" value="UniProtKB-SubCell"/>
</dbReference>
<dbReference type="Proteomes" id="UP000189701">
    <property type="component" value="Unplaced"/>
</dbReference>
<dbReference type="STRING" id="4096.A0A1U7XMV5"/>
<dbReference type="PANTHER" id="PTHR11043:SF18">
    <property type="entry name" value="COATOMER SUBUNIT ZETA"/>
    <property type="match status" value="1"/>
</dbReference>
<gene>
    <name evidence="7" type="primary">LOC104235707</name>
</gene>
<reference evidence="6" key="1">
    <citation type="journal article" date="2013" name="Genome Biol.">
        <title>Reference genomes and transcriptomes of Nicotiana sylvestris and Nicotiana tomentosiformis.</title>
        <authorList>
            <person name="Sierro N."/>
            <person name="Battey J.N."/>
            <person name="Ouadi S."/>
            <person name="Bovet L."/>
            <person name="Goepfert S."/>
            <person name="Bakaher N."/>
            <person name="Peitsch M.C."/>
            <person name="Ivanov N.V."/>
        </authorList>
    </citation>
    <scope>NUCLEOTIDE SEQUENCE [LARGE SCALE GENOMIC DNA]</scope>
</reference>
<evidence type="ECO:0000256" key="5">
    <source>
        <dbReference type="RuleBase" id="RU366053"/>
    </source>
</evidence>
<keyword evidence="6" id="KW-1185">Reference proteome</keyword>
<dbReference type="eggNOG" id="ENOG502RXRG">
    <property type="taxonomic scope" value="Eukaryota"/>
</dbReference>
<dbReference type="PANTHER" id="PTHR11043">
    <property type="entry name" value="ZETA-COAT PROTEIN"/>
    <property type="match status" value="1"/>
</dbReference>